<dbReference type="RefSeq" id="WP_189636866.1">
    <property type="nucleotide sequence ID" value="NZ_CP032096.1"/>
</dbReference>
<evidence type="ECO:0000313" key="2">
    <source>
        <dbReference type="EMBL" id="QBZ83713.1"/>
    </source>
</evidence>
<gene>
    <name evidence="2" type="primary">epsH_2</name>
    <name evidence="2" type="ORF">GHNINEIG_01774</name>
</gene>
<evidence type="ECO:0000259" key="1">
    <source>
        <dbReference type="Pfam" id="PF00535"/>
    </source>
</evidence>
<dbReference type="InterPro" id="IPR029044">
    <property type="entry name" value="Nucleotide-diphossugar_trans"/>
</dbReference>
<dbReference type="Proteomes" id="UP000296201">
    <property type="component" value="Chromosome"/>
</dbReference>
<dbReference type="Gene3D" id="3.90.550.10">
    <property type="entry name" value="Spore Coat Polysaccharide Biosynthesis Protein SpsA, Chain A"/>
    <property type="match status" value="1"/>
</dbReference>
<name>A0A4P7P0T8_9GAMM</name>
<reference evidence="2 3" key="1">
    <citation type="submission" date="2018-08" db="EMBL/GenBank/DDBJ databases">
        <title>Horizontal acquisition of hydrogen conversion ability and other habitat adaptations in Hydrogenovibrio crunogenus strains.</title>
        <authorList>
            <person name="Gonnella G."/>
            <person name="Adam N."/>
            <person name="Perner M."/>
        </authorList>
    </citation>
    <scope>NUCLEOTIDE SEQUENCE [LARGE SCALE GENOMIC DNA]</scope>
    <source>
        <strain evidence="2 3">SP-41</strain>
    </source>
</reference>
<feature type="domain" description="Glycosyltransferase 2-like" evidence="1">
    <location>
        <begin position="7"/>
        <end position="168"/>
    </location>
</feature>
<proteinExistence type="predicted"/>
<accession>A0A4P7P0T8</accession>
<sequence>MPNPKVSVVMPCYNHEDYVEKAILSVLNQSYKNIELIVIDDGSKDGSPKLIEALANQYGFKFIVQENQGVCKTLNRAIQEFSSGEYIAVLASDDYWDSNKIEKQVACLSTLDTSEFCYTQAVEFDSESGRELRVFPKKLMVGNVLNKIFVRQHVPAGSIMFSRKLFDKLNGFDERLKEEDWDFVIRAAAETEFSAIKEPLFFYRSHALNTMKSRPRRQIFHDKAKILSKNYSLVSPHIWLFSVILHFFYDHMLSILKR</sequence>
<dbReference type="Pfam" id="PF00535">
    <property type="entry name" value="Glycos_transf_2"/>
    <property type="match status" value="1"/>
</dbReference>
<keyword evidence="3" id="KW-1185">Reference proteome</keyword>
<organism evidence="2 3">
    <name type="scientific">Hydrogenovibrio crunogenus</name>
    <dbReference type="NCBI Taxonomy" id="39765"/>
    <lineage>
        <taxon>Bacteria</taxon>
        <taxon>Pseudomonadati</taxon>
        <taxon>Pseudomonadota</taxon>
        <taxon>Gammaproteobacteria</taxon>
        <taxon>Thiotrichales</taxon>
        <taxon>Piscirickettsiaceae</taxon>
        <taxon>Hydrogenovibrio</taxon>
    </lineage>
</organism>
<dbReference type="PANTHER" id="PTHR22916:SF3">
    <property type="entry name" value="UDP-GLCNAC:BETAGAL BETA-1,3-N-ACETYLGLUCOSAMINYLTRANSFERASE-LIKE PROTEIN 1"/>
    <property type="match status" value="1"/>
</dbReference>
<keyword evidence="2" id="KW-0808">Transferase</keyword>
<evidence type="ECO:0000313" key="3">
    <source>
        <dbReference type="Proteomes" id="UP000296201"/>
    </source>
</evidence>
<dbReference type="EC" id="2.4.-.-" evidence="2"/>
<dbReference type="AlphaFoldDB" id="A0A4P7P0T8"/>
<dbReference type="InterPro" id="IPR001173">
    <property type="entry name" value="Glyco_trans_2-like"/>
</dbReference>
<dbReference type="GO" id="GO:0016758">
    <property type="term" value="F:hexosyltransferase activity"/>
    <property type="evidence" value="ECO:0007669"/>
    <property type="project" value="UniProtKB-ARBA"/>
</dbReference>
<dbReference type="PANTHER" id="PTHR22916">
    <property type="entry name" value="GLYCOSYLTRANSFERASE"/>
    <property type="match status" value="1"/>
</dbReference>
<dbReference type="SUPFAM" id="SSF53448">
    <property type="entry name" value="Nucleotide-diphospho-sugar transferases"/>
    <property type="match status" value="1"/>
</dbReference>
<dbReference type="EMBL" id="CP032096">
    <property type="protein sequence ID" value="QBZ83713.1"/>
    <property type="molecule type" value="Genomic_DNA"/>
</dbReference>
<keyword evidence="2" id="KW-0328">Glycosyltransferase</keyword>
<protein>
    <submittedName>
        <fullName evidence="2">Glycosyltransferase EpsH</fullName>
        <ecNumber evidence="2">2.4.-.-</ecNumber>
    </submittedName>
</protein>